<dbReference type="PANTHER" id="PTHR43794:SF11">
    <property type="entry name" value="AMIDOHYDROLASE-RELATED DOMAIN-CONTAINING PROTEIN"/>
    <property type="match status" value="1"/>
</dbReference>
<dbReference type="Proteomes" id="UP000426444">
    <property type="component" value="Chromosome"/>
</dbReference>
<feature type="binding site" evidence="4">
    <location>
        <position position="298"/>
    </location>
    <ligand>
        <name>Zn(2+)</name>
        <dbReference type="ChEBI" id="CHEBI:29105"/>
    </ligand>
</feature>
<dbReference type="EC" id="3.5.4.31" evidence="4"/>
<feature type="binding site" evidence="4">
    <location>
        <position position="93"/>
    </location>
    <ligand>
        <name>substrate</name>
    </ligand>
</feature>
<dbReference type="FunFam" id="3.20.20.140:FF:000014">
    <property type="entry name" value="5-methylthioadenosine/S-adenosylhomocysteine deaminase"/>
    <property type="match status" value="1"/>
</dbReference>
<dbReference type="InterPro" id="IPR006680">
    <property type="entry name" value="Amidohydro-rel"/>
</dbReference>
<dbReference type="GO" id="GO:0046872">
    <property type="term" value="F:metal ion binding"/>
    <property type="evidence" value="ECO:0007669"/>
    <property type="project" value="UniProtKB-KW"/>
</dbReference>
<feature type="binding site" evidence="4">
    <location>
        <position position="210"/>
    </location>
    <ligand>
        <name>Zn(2+)</name>
        <dbReference type="ChEBI" id="CHEBI:29105"/>
    </ligand>
</feature>
<feature type="domain" description="Amidohydrolase-related" evidence="5">
    <location>
        <begin position="55"/>
        <end position="401"/>
    </location>
</feature>
<comment type="catalytic activity">
    <reaction evidence="4">
        <text>S-adenosyl-L-homocysteine + H2O + H(+) = S-inosyl-L-homocysteine + NH4(+)</text>
        <dbReference type="Rhea" id="RHEA:20716"/>
        <dbReference type="ChEBI" id="CHEBI:15377"/>
        <dbReference type="ChEBI" id="CHEBI:15378"/>
        <dbReference type="ChEBI" id="CHEBI:28938"/>
        <dbReference type="ChEBI" id="CHEBI:57856"/>
        <dbReference type="ChEBI" id="CHEBI:57985"/>
        <dbReference type="EC" id="3.5.4.28"/>
    </reaction>
</comment>
<comment type="similarity">
    <text evidence="4">Belongs to the metallo-dependent hydrolases superfamily. MTA/SAH deaminase family.</text>
</comment>
<feature type="binding site" evidence="4">
    <location>
        <position position="66"/>
    </location>
    <ligand>
        <name>Zn(2+)</name>
        <dbReference type="ChEBI" id="CHEBI:29105"/>
    </ligand>
</feature>
<comment type="catalytic activity">
    <reaction evidence="4">
        <text>S-methyl-5'-thioadenosine + H2O + H(+) = S-methyl-5'-thioinosine + NH4(+)</text>
        <dbReference type="Rhea" id="RHEA:25025"/>
        <dbReference type="ChEBI" id="CHEBI:15377"/>
        <dbReference type="ChEBI" id="CHEBI:15378"/>
        <dbReference type="ChEBI" id="CHEBI:17509"/>
        <dbReference type="ChEBI" id="CHEBI:28938"/>
        <dbReference type="ChEBI" id="CHEBI:48595"/>
        <dbReference type="EC" id="3.5.4.31"/>
    </reaction>
</comment>
<comment type="caution">
    <text evidence="4">Lacks conserved residue(s) required for the propagation of feature annotation.</text>
</comment>
<evidence type="ECO:0000313" key="7">
    <source>
        <dbReference type="Proteomes" id="UP000426444"/>
    </source>
</evidence>
<dbReference type="PANTHER" id="PTHR43794">
    <property type="entry name" value="AMINOHYDROLASE SSNA-RELATED"/>
    <property type="match status" value="1"/>
</dbReference>
<comment type="cofactor">
    <cofactor evidence="4">
        <name>Zn(2+)</name>
        <dbReference type="ChEBI" id="CHEBI:29105"/>
    </cofactor>
    <text evidence="4">Binds 1 zinc ion per subunit.</text>
</comment>
<feature type="binding site" evidence="4">
    <location>
        <position position="298"/>
    </location>
    <ligand>
        <name>substrate</name>
    </ligand>
</feature>
<dbReference type="AlphaFoldDB" id="A0A6I6D7K1"/>
<evidence type="ECO:0000256" key="2">
    <source>
        <dbReference type="ARBA" id="ARBA00022801"/>
    </source>
</evidence>
<dbReference type="CDD" id="cd01298">
    <property type="entry name" value="ATZ_TRZ_like"/>
    <property type="match status" value="1"/>
</dbReference>
<dbReference type="SUPFAM" id="SSF51556">
    <property type="entry name" value="Metallo-dependent hydrolases"/>
    <property type="match status" value="1"/>
</dbReference>
<dbReference type="Gene3D" id="3.20.20.140">
    <property type="entry name" value="Metal-dependent hydrolases"/>
    <property type="match status" value="1"/>
</dbReference>
<keyword evidence="3 4" id="KW-0862">Zinc</keyword>
<dbReference type="OrthoDB" id="9807210at2"/>
<dbReference type="EC" id="3.5.4.28" evidence="4"/>
<feature type="binding site" evidence="4">
    <location>
        <position position="183"/>
    </location>
    <ligand>
        <name>substrate</name>
    </ligand>
</feature>
<keyword evidence="2 4" id="KW-0378">Hydrolase</keyword>
<protein>
    <recommendedName>
        <fullName evidence="4">5-methylthioadenosine/S-adenosylhomocysteine deaminase</fullName>
        <shortName evidence="4">MTA/SAH deaminase</shortName>
        <ecNumber evidence="4">3.5.4.28</ecNumber>
        <ecNumber evidence="4">3.5.4.31</ecNumber>
    </recommendedName>
</protein>
<keyword evidence="1 4" id="KW-0479">Metal-binding</keyword>
<dbReference type="HAMAP" id="MF_01281">
    <property type="entry name" value="MTA_SAH_deamin"/>
    <property type="match status" value="1"/>
</dbReference>
<name>A0A6I6D7K1_9FIRM</name>
<organism evidence="6 7">
    <name type="scientific">Candidatus Syntrophocurvum alkaliphilum</name>
    <dbReference type="NCBI Taxonomy" id="2293317"/>
    <lineage>
        <taxon>Bacteria</taxon>
        <taxon>Bacillati</taxon>
        <taxon>Bacillota</taxon>
        <taxon>Clostridia</taxon>
        <taxon>Eubacteriales</taxon>
        <taxon>Syntrophomonadaceae</taxon>
        <taxon>Candidatus Syntrophocurvum</taxon>
    </lineage>
</organism>
<dbReference type="GO" id="GO:0050270">
    <property type="term" value="F:S-adenosylhomocysteine deaminase activity"/>
    <property type="evidence" value="ECO:0007669"/>
    <property type="project" value="UniProtKB-UniRule"/>
</dbReference>
<evidence type="ECO:0000256" key="1">
    <source>
        <dbReference type="ARBA" id="ARBA00022723"/>
    </source>
</evidence>
<reference evidence="7" key="1">
    <citation type="journal article" date="2019" name="Microbiology">
        <title>Complete Genome Sequence of an Uncultured Bacterium of the Candidate Phylum Bipolaricaulota.</title>
        <authorList>
            <person name="Kadnikov V.V."/>
            <person name="Mardanov A.V."/>
            <person name="Beletsky A.V."/>
            <person name="Frank Y.A."/>
            <person name="Karnachuk O.V."/>
            <person name="Ravin N.V."/>
        </authorList>
    </citation>
    <scope>NUCLEOTIDE SEQUENCE [LARGE SCALE GENOMIC DNA]</scope>
</reference>
<feature type="binding site" evidence="4">
    <location>
        <position position="213"/>
    </location>
    <ligand>
        <name>substrate</name>
    </ligand>
</feature>
<dbReference type="InterPro" id="IPR032466">
    <property type="entry name" value="Metal_Hydrolase"/>
</dbReference>
<feature type="binding site" evidence="4">
    <location>
        <position position="145"/>
    </location>
    <ligand>
        <name>substrate</name>
    </ligand>
</feature>
<feature type="binding site" evidence="4">
    <location>
        <position position="64"/>
    </location>
    <ligand>
        <name>Zn(2+)</name>
        <dbReference type="ChEBI" id="CHEBI:29105"/>
    </ligand>
</feature>
<proteinExistence type="inferred from homology"/>
<dbReference type="EMBL" id="CP046457">
    <property type="protein sequence ID" value="QGT99096.1"/>
    <property type="molecule type" value="Genomic_DNA"/>
</dbReference>
<sequence length="431" mass="47532">MSILIKNVSIVPLTENNKIIEKGYIIIENNMIKQIGEGSAPDDNYVEVIDGTNNIALPGFINTHTHAAMTLLRGYADDLPLMEWLETKIWPLEAKLTAEDIYWGTKLAIVEMIKSGTTTFTDMYFHMDKVAEAVKDSGIRAVLSRGMIGIGPESDTAIEQTRTLVKNWHNQANGRIKFALGPHAPYTCPPDYLKKITSLANELNVSINIHLAETKGEFEDIKKQYDKTPIALMEQIGLFNHHVIAAHCVHITEEDIDILKKYNVGVAHNPESNMKLASGIAPVSELLSKQIAVGLGTDGASSNNNLDMLEEMRSAALLHKVNTMNPTVIPAYQALEMATINGALVLGLDGEIGQLREGLKADIIMVEADKAHMIPRYDLIANLVYSAQGSDVNTVIIDGQVIMKDGNIVVFDEQEVLNKCKDVAERLMKEF</sequence>
<dbReference type="InterPro" id="IPR023512">
    <property type="entry name" value="Deaminase_MtaD/DadD"/>
</dbReference>
<gene>
    <name evidence="4" type="primary">mtaD</name>
    <name evidence="6" type="ORF">SYNTR_0503</name>
</gene>
<dbReference type="InterPro" id="IPR050287">
    <property type="entry name" value="MTA/SAH_deaminase"/>
</dbReference>
<dbReference type="GO" id="GO:0090614">
    <property type="term" value="F:5'-methylthioadenosine deaminase activity"/>
    <property type="evidence" value="ECO:0007669"/>
    <property type="project" value="UniProtKB-UniRule"/>
</dbReference>
<evidence type="ECO:0000259" key="5">
    <source>
        <dbReference type="Pfam" id="PF01979"/>
    </source>
</evidence>
<dbReference type="Pfam" id="PF01979">
    <property type="entry name" value="Amidohydro_1"/>
    <property type="match status" value="1"/>
</dbReference>
<dbReference type="KEGG" id="salq:SYNTR_0503"/>
<evidence type="ECO:0000256" key="3">
    <source>
        <dbReference type="ARBA" id="ARBA00022833"/>
    </source>
</evidence>
<evidence type="ECO:0000256" key="4">
    <source>
        <dbReference type="HAMAP-Rule" id="MF_01281"/>
    </source>
</evidence>
<comment type="function">
    <text evidence="4">Catalyzes the deamination of 5-methylthioadenosine and S-adenosyl-L-homocysteine into 5-methylthioinosine and S-inosyl-L-homocysteine, respectively. Is also able to deaminate adenosine.</text>
</comment>
<evidence type="ECO:0000313" key="6">
    <source>
        <dbReference type="EMBL" id="QGT99096.1"/>
    </source>
</evidence>
<dbReference type="SUPFAM" id="SSF51338">
    <property type="entry name" value="Composite domain of metallo-dependent hydrolases"/>
    <property type="match status" value="1"/>
</dbReference>
<keyword evidence="7" id="KW-1185">Reference proteome</keyword>
<accession>A0A6I6D7K1</accession>
<dbReference type="InterPro" id="IPR011059">
    <property type="entry name" value="Metal-dep_hydrolase_composite"/>
</dbReference>
<dbReference type="Gene3D" id="2.30.40.10">
    <property type="entry name" value="Urease, subunit C, domain 1"/>
    <property type="match status" value="1"/>
</dbReference>
<dbReference type="RefSeq" id="WP_156203025.1">
    <property type="nucleotide sequence ID" value="NZ_CP046457.1"/>
</dbReference>